<feature type="transmembrane region" description="Helical" evidence="10">
    <location>
        <begin position="20"/>
        <end position="40"/>
    </location>
</feature>
<keyword evidence="5 10" id="KW-0812">Transmembrane</keyword>
<evidence type="ECO:0000256" key="9">
    <source>
        <dbReference type="ARBA" id="ARBA00023136"/>
    </source>
</evidence>
<evidence type="ECO:0000256" key="10">
    <source>
        <dbReference type="SAM" id="Phobius"/>
    </source>
</evidence>
<comment type="similarity">
    <text evidence="2">Belongs to the YajC family.</text>
</comment>
<gene>
    <name evidence="11" type="ORF">FHX47_000494</name>
</gene>
<evidence type="ECO:0000256" key="5">
    <source>
        <dbReference type="ARBA" id="ARBA00022692"/>
    </source>
</evidence>
<evidence type="ECO:0000256" key="1">
    <source>
        <dbReference type="ARBA" id="ARBA00004162"/>
    </source>
</evidence>
<dbReference type="Pfam" id="PF02699">
    <property type="entry name" value="YajC"/>
    <property type="match status" value="1"/>
</dbReference>
<keyword evidence="3" id="KW-0813">Transport</keyword>
<dbReference type="SMART" id="SM01323">
    <property type="entry name" value="YajC"/>
    <property type="match status" value="1"/>
</dbReference>
<proteinExistence type="inferred from homology"/>
<evidence type="ECO:0000256" key="2">
    <source>
        <dbReference type="ARBA" id="ARBA00006742"/>
    </source>
</evidence>
<sequence length="117" mass="12421">MIDTFLTQIQAGDAAGEPAGGGILMFVMLGMLALLIFMTFRRSRKARQSQQQAHAGAVVGAEVVTAGGMVGTIVSRDEESQRIVLEFSNGDRVDFLLVAVQQILTPAPGQQPSDETS</sequence>
<accession>A0A7W5U0A2</accession>
<comment type="caution">
    <text evidence="11">The sequence shown here is derived from an EMBL/GenBank/DDBJ whole genome shotgun (WGS) entry which is preliminary data.</text>
</comment>
<dbReference type="InterPro" id="IPR003849">
    <property type="entry name" value="Preprotein_translocase_YajC"/>
</dbReference>
<dbReference type="GO" id="GO:0005886">
    <property type="term" value="C:plasma membrane"/>
    <property type="evidence" value="ECO:0007669"/>
    <property type="project" value="UniProtKB-SubCell"/>
</dbReference>
<evidence type="ECO:0000256" key="3">
    <source>
        <dbReference type="ARBA" id="ARBA00022448"/>
    </source>
</evidence>
<dbReference type="RefSeq" id="WP_183357288.1">
    <property type="nucleotide sequence ID" value="NZ_BAABKR010000001.1"/>
</dbReference>
<evidence type="ECO:0000313" key="12">
    <source>
        <dbReference type="Proteomes" id="UP000547528"/>
    </source>
</evidence>
<dbReference type="GO" id="GO:0015031">
    <property type="term" value="P:protein transport"/>
    <property type="evidence" value="ECO:0007669"/>
    <property type="project" value="UniProtKB-KW"/>
</dbReference>
<reference evidence="11 12" key="1">
    <citation type="submission" date="2020-08" db="EMBL/GenBank/DDBJ databases">
        <title>Sequencing the genomes of 1000 actinobacteria strains.</title>
        <authorList>
            <person name="Klenk H.-P."/>
        </authorList>
    </citation>
    <scope>NUCLEOTIDE SEQUENCE [LARGE SCALE GENOMIC DNA]</scope>
    <source>
        <strain evidence="11 12">DSM 28238</strain>
    </source>
</reference>
<keyword evidence="6" id="KW-0653">Protein transport</keyword>
<protein>
    <submittedName>
        <fullName evidence="11">Preprotein translocase subunit YajC</fullName>
    </submittedName>
</protein>
<evidence type="ECO:0000256" key="4">
    <source>
        <dbReference type="ARBA" id="ARBA00022475"/>
    </source>
</evidence>
<evidence type="ECO:0000256" key="7">
    <source>
        <dbReference type="ARBA" id="ARBA00022989"/>
    </source>
</evidence>
<organism evidence="11 12">
    <name type="scientific">Garicola koreensis</name>
    <dbReference type="NCBI Taxonomy" id="1262554"/>
    <lineage>
        <taxon>Bacteria</taxon>
        <taxon>Bacillati</taxon>
        <taxon>Actinomycetota</taxon>
        <taxon>Actinomycetes</taxon>
        <taxon>Micrococcales</taxon>
        <taxon>Micrococcaceae</taxon>
        <taxon>Garicola</taxon>
    </lineage>
</organism>
<dbReference type="AlphaFoldDB" id="A0A7W5U0A2"/>
<dbReference type="PANTHER" id="PTHR33909">
    <property type="entry name" value="SEC TRANSLOCON ACCESSORY COMPLEX SUBUNIT YAJC"/>
    <property type="match status" value="1"/>
</dbReference>
<keyword evidence="4" id="KW-1003">Cell membrane</keyword>
<keyword evidence="7 10" id="KW-1133">Transmembrane helix</keyword>
<evidence type="ECO:0000256" key="6">
    <source>
        <dbReference type="ARBA" id="ARBA00022927"/>
    </source>
</evidence>
<keyword evidence="12" id="KW-1185">Reference proteome</keyword>
<comment type="subcellular location">
    <subcellularLocation>
        <location evidence="1">Cell membrane</location>
        <topology evidence="1">Single-pass membrane protein</topology>
    </subcellularLocation>
</comment>
<dbReference type="PANTHER" id="PTHR33909:SF1">
    <property type="entry name" value="SEC TRANSLOCON ACCESSORY COMPLEX SUBUNIT YAJC"/>
    <property type="match status" value="1"/>
</dbReference>
<dbReference type="Proteomes" id="UP000547528">
    <property type="component" value="Unassembled WGS sequence"/>
</dbReference>
<dbReference type="EMBL" id="JACIBT010000001">
    <property type="protein sequence ID" value="MBB3666901.1"/>
    <property type="molecule type" value="Genomic_DNA"/>
</dbReference>
<keyword evidence="9 10" id="KW-0472">Membrane</keyword>
<evidence type="ECO:0000256" key="8">
    <source>
        <dbReference type="ARBA" id="ARBA00023010"/>
    </source>
</evidence>
<evidence type="ECO:0000313" key="11">
    <source>
        <dbReference type="EMBL" id="MBB3666901.1"/>
    </source>
</evidence>
<keyword evidence="8" id="KW-0811">Translocation</keyword>
<name>A0A7W5U0A2_9MICC</name>